<evidence type="ECO:0000259" key="2">
    <source>
        <dbReference type="Pfam" id="PF00668"/>
    </source>
</evidence>
<feature type="domain" description="Condensation" evidence="2">
    <location>
        <begin position="40"/>
        <end position="428"/>
    </location>
</feature>
<dbReference type="PANTHER" id="PTHR45527">
    <property type="entry name" value="NONRIBOSOMAL PEPTIDE SYNTHETASE"/>
    <property type="match status" value="1"/>
</dbReference>
<dbReference type="GO" id="GO:0043041">
    <property type="term" value="P:amino acid activation for nonribosomal peptide biosynthetic process"/>
    <property type="evidence" value="ECO:0007669"/>
    <property type="project" value="TreeGrafter"/>
</dbReference>
<dbReference type="RefSeq" id="WP_051186589.1">
    <property type="nucleotide sequence ID" value="NZ_QJKF01000001.1"/>
</dbReference>
<dbReference type="GO" id="GO:0044550">
    <property type="term" value="P:secondary metabolite biosynthetic process"/>
    <property type="evidence" value="ECO:0007669"/>
    <property type="project" value="TreeGrafter"/>
</dbReference>
<dbReference type="EMBL" id="QJKF01000001">
    <property type="protein sequence ID" value="PXX71801.1"/>
    <property type="molecule type" value="Genomic_DNA"/>
</dbReference>
<evidence type="ECO:0000313" key="3">
    <source>
        <dbReference type="EMBL" id="PXX71801.1"/>
    </source>
</evidence>
<dbReference type="Gene3D" id="3.30.559.10">
    <property type="entry name" value="Chloramphenicol acetyltransferase-like domain"/>
    <property type="match status" value="1"/>
</dbReference>
<dbReference type="GO" id="GO:0008610">
    <property type="term" value="P:lipid biosynthetic process"/>
    <property type="evidence" value="ECO:0007669"/>
    <property type="project" value="UniProtKB-ARBA"/>
</dbReference>
<dbReference type="InterPro" id="IPR023213">
    <property type="entry name" value="CAT-like_dom_sf"/>
</dbReference>
<dbReference type="GO" id="GO:0005737">
    <property type="term" value="C:cytoplasm"/>
    <property type="evidence" value="ECO:0007669"/>
    <property type="project" value="TreeGrafter"/>
</dbReference>
<keyword evidence="4" id="KW-1185">Reference proteome</keyword>
<dbReference type="AlphaFoldDB" id="A0A318KBA2"/>
<evidence type="ECO:0000313" key="4">
    <source>
        <dbReference type="Proteomes" id="UP000247569"/>
    </source>
</evidence>
<organism evidence="3 4">
    <name type="scientific">Nocardia tenerifensis</name>
    <dbReference type="NCBI Taxonomy" id="228006"/>
    <lineage>
        <taxon>Bacteria</taxon>
        <taxon>Bacillati</taxon>
        <taxon>Actinomycetota</taxon>
        <taxon>Actinomycetes</taxon>
        <taxon>Mycobacteriales</taxon>
        <taxon>Nocardiaceae</taxon>
        <taxon>Nocardia</taxon>
    </lineage>
</organism>
<name>A0A318KBA2_9NOCA</name>
<dbReference type="GO" id="GO:0016874">
    <property type="term" value="F:ligase activity"/>
    <property type="evidence" value="ECO:0007669"/>
    <property type="project" value="UniProtKB-KW"/>
</dbReference>
<accession>A0A318KBA2</accession>
<dbReference type="SUPFAM" id="SSF52777">
    <property type="entry name" value="CoA-dependent acyltransferases"/>
    <property type="match status" value="2"/>
</dbReference>
<keyword evidence="1" id="KW-0436">Ligase</keyword>
<gene>
    <name evidence="3" type="ORF">DFR70_1011235</name>
</gene>
<evidence type="ECO:0000256" key="1">
    <source>
        <dbReference type="ARBA" id="ARBA00022598"/>
    </source>
</evidence>
<dbReference type="Gene3D" id="3.30.559.30">
    <property type="entry name" value="Nonribosomal peptide synthetase, condensation domain"/>
    <property type="match status" value="1"/>
</dbReference>
<protein>
    <submittedName>
        <fullName evidence="3">Condensation domain-containing protein</fullName>
    </submittedName>
</protein>
<comment type="caution">
    <text evidence="3">The sequence shown here is derived from an EMBL/GenBank/DDBJ whole genome shotgun (WGS) entry which is preliminary data.</text>
</comment>
<dbReference type="PANTHER" id="PTHR45527:SF10">
    <property type="entry name" value="PYOCHELIN SYNTHASE PCHF"/>
    <property type="match status" value="1"/>
</dbReference>
<dbReference type="Proteomes" id="UP000247569">
    <property type="component" value="Unassembled WGS sequence"/>
</dbReference>
<dbReference type="Pfam" id="PF00668">
    <property type="entry name" value="Condensation"/>
    <property type="match status" value="1"/>
</dbReference>
<dbReference type="GO" id="GO:0031177">
    <property type="term" value="F:phosphopantetheine binding"/>
    <property type="evidence" value="ECO:0007669"/>
    <property type="project" value="TreeGrafter"/>
</dbReference>
<reference evidence="3 4" key="1">
    <citation type="submission" date="2018-05" db="EMBL/GenBank/DDBJ databases">
        <title>Genomic Encyclopedia of Type Strains, Phase IV (KMG-IV): sequencing the most valuable type-strain genomes for metagenomic binning, comparative biology and taxonomic classification.</title>
        <authorList>
            <person name="Goeker M."/>
        </authorList>
    </citation>
    <scope>NUCLEOTIDE SEQUENCE [LARGE SCALE GENOMIC DNA]</scope>
    <source>
        <strain evidence="3 4">DSM 44704</strain>
    </source>
</reference>
<proteinExistence type="predicted"/>
<dbReference type="InterPro" id="IPR001242">
    <property type="entry name" value="Condensation_dom"/>
</dbReference>
<sequence length="466" mass="52007">MPQIEELPEAGDGDIFPLTAVQQSYRLGRAADEPMGDVACHIYFEFDGPEIDWARMASAFLELQRRHSILRAAFPDDAEDAVILSEPVARLRVLDLTADQNGSHTRQLDRLRSEMSSQKMAVDQGHTMDVRLSVLPGRRSRLHIDIDHLAADHPGIRVLLSDLADLYVGHDGDPVGDFAAYRRAGHDDEPAPDIDAWRRRLADRELAPPPLPLTADPSTCSGARFARRGIELAPERWARLTRKAEQNEVEIGAVLLAAYAHTLGRWCANPDFLINLPVFDRPGSTRMVGDFTRLIVLTFDATGPGTLRELVDVVDVVAREYRSGRSPEFASAAAALRTIARKRKEATPLLGVVYTDLIETPWTTARFEETFGSMAWTITQSPQVWLDCVCFQHGGGVRMAWDAAEELFAPQVLDSMVEYCGSVLDAFVERLWDEALPDSLPRRQREARARVNASKRVESGKLLHQR</sequence>